<keyword evidence="2 3" id="KW-0067">ATP-binding</keyword>
<dbReference type="Pfam" id="PF23139">
    <property type="entry name" value="OB_YrrC"/>
    <property type="match status" value="1"/>
</dbReference>
<dbReference type="InterPro" id="IPR041451">
    <property type="entry name" value="RecD2_SH13"/>
</dbReference>
<sequence length="743" mass="83575">MMKIRCVVERITYQNPENGYTVLKTRVKGYEDLVTVVGNLLEVNVGSVLLMEGSWKVDAKYGRQFNVISWEETLPATVYGMEKYLGSGLIKGVGPKFAKRIVQRFGTDTFAVIEDNIGLLIEVPGIGNKRIEMIAASWERQKEVKNIMLFLQEHGVSTAFAAKIYRQYGNESINRMKENPYKLADDIWGIGFKTADTIAEKLGFSKESFVRLRSGIMYTLSELADEGHVYARKEQLIFKASELLEAEESFVVMTLDQMIKDEDLIREVKAVPAEKERKELPEEAIYLPPFYFAELGTANKLLKLMAQPAEDRLWVQLMKARRESGNENLSVDVSRIEQHVHMEYDEIQANAIRQAAFSKVMVLTGGPGTGKTTTTKGIIAAFRMYGLKILLAAPTGRAAKRMTEATGLEAKTIHRLLECKPPEGYQKNEENPLEGDVLIVDECSMIDIVLMNALLKAVPTNMRLVFIGDIDQLPSVGAGNVLRDIIDAGSFPVVRLKRIFRQAKESRIIMNAHRMNAGKMPDISNGKNTDFFFLEREQPEDAVLEIVSLVKNKLPGYYKIPSSSIQVLTPMQRGVAGAINLNLVLQEALNQERDGLRRSGFVFKLGDKVMQVKNNYEKEVFNGDIGFVESVDMQERMLTVNFDNRSITYEASELDELFHAYATTIHKAQGSEYPIVVMPVLMTHFCMLQRNLLYTGITRAKKILVIVGTKKALAYGLRNVTVTKRNTLLRERLEGNSNSSAEG</sequence>
<dbReference type="InterPro" id="IPR003593">
    <property type="entry name" value="AAA+_ATPase"/>
</dbReference>
<dbReference type="CDD" id="cd18809">
    <property type="entry name" value="SF1_C_RecD"/>
    <property type="match status" value="1"/>
</dbReference>
<comment type="catalytic activity">
    <reaction evidence="3">
        <text>ATP + H2O = ADP + phosphate + H(+)</text>
        <dbReference type="Rhea" id="RHEA:13065"/>
        <dbReference type="ChEBI" id="CHEBI:15377"/>
        <dbReference type="ChEBI" id="CHEBI:15378"/>
        <dbReference type="ChEBI" id="CHEBI:30616"/>
        <dbReference type="ChEBI" id="CHEBI:43474"/>
        <dbReference type="ChEBI" id="CHEBI:456216"/>
        <dbReference type="EC" id="5.6.2.3"/>
    </reaction>
</comment>
<dbReference type="AlphaFoldDB" id="A0A9X5BCV4"/>
<dbReference type="PANTHER" id="PTHR43788">
    <property type="entry name" value="DNA2/NAM7 HELICASE FAMILY MEMBER"/>
    <property type="match status" value="1"/>
</dbReference>
<dbReference type="Proteomes" id="UP001154420">
    <property type="component" value="Unassembled WGS sequence"/>
</dbReference>
<feature type="domain" description="AAA+ ATPase" evidence="5">
    <location>
        <begin position="357"/>
        <end position="500"/>
    </location>
</feature>
<dbReference type="GO" id="GO:0006310">
    <property type="term" value="P:DNA recombination"/>
    <property type="evidence" value="ECO:0007669"/>
    <property type="project" value="InterPro"/>
</dbReference>
<dbReference type="GO" id="GO:0006281">
    <property type="term" value="P:DNA repair"/>
    <property type="evidence" value="ECO:0007669"/>
    <property type="project" value="InterPro"/>
</dbReference>
<evidence type="ECO:0000259" key="5">
    <source>
        <dbReference type="SMART" id="SM00382"/>
    </source>
</evidence>
<dbReference type="RefSeq" id="WP_160558754.1">
    <property type="nucleotide sequence ID" value="NZ_QZDT01000003.1"/>
</dbReference>
<dbReference type="SMART" id="SM00382">
    <property type="entry name" value="AAA"/>
    <property type="match status" value="1"/>
</dbReference>
<dbReference type="InterPro" id="IPR029493">
    <property type="entry name" value="RecD2-like_HHH"/>
</dbReference>
<feature type="domain" description="Helix-hairpin-helix DNA-binding motif class 1" evidence="4">
    <location>
        <begin position="182"/>
        <end position="201"/>
    </location>
</feature>
<dbReference type="GO" id="GO:0043139">
    <property type="term" value="F:5'-3' DNA helicase activity"/>
    <property type="evidence" value="ECO:0007669"/>
    <property type="project" value="UniProtKB-UniRule"/>
</dbReference>
<dbReference type="GO" id="GO:0009338">
    <property type="term" value="C:exodeoxyribonuclease V complex"/>
    <property type="evidence" value="ECO:0007669"/>
    <property type="project" value="TreeGrafter"/>
</dbReference>
<dbReference type="InterPro" id="IPR010994">
    <property type="entry name" value="RuvA_2-like"/>
</dbReference>
<gene>
    <name evidence="3" type="primary">recD2</name>
    <name evidence="6" type="ORF">D5281_03450</name>
</gene>
<accession>A0A9X5BCV4</accession>
<dbReference type="InterPro" id="IPR003583">
    <property type="entry name" value="Hlx-hairpin-Hlx_DNA-bd_motif"/>
</dbReference>
<dbReference type="GO" id="GO:0005524">
    <property type="term" value="F:ATP binding"/>
    <property type="evidence" value="ECO:0007669"/>
    <property type="project" value="UniProtKB-UniRule"/>
</dbReference>
<organism evidence="6 7">
    <name type="scientific">Parablautia muri</name>
    <dbReference type="NCBI Taxonomy" id="2320879"/>
    <lineage>
        <taxon>Bacteria</taxon>
        <taxon>Bacillati</taxon>
        <taxon>Bacillota</taxon>
        <taxon>Clostridia</taxon>
        <taxon>Lachnospirales</taxon>
        <taxon>Lachnospiraceae</taxon>
        <taxon>Parablautia</taxon>
    </lineage>
</organism>
<dbReference type="OrthoDB" id="9803432at2"/>
<dbReference type="InterPro" id="IPR027785">
    <property type="entry name" value="UvrD-like_helicase_C"/>
</dbReference>
<dbReference type="InterPro" id="IPR027417">
    <property type="entry name" value="P-loop_NTPase"/>
</dbReference>
<dbReference type="NCBIfam" id="TIGR01448">
    <property type="entry name" value="recD_rel"/>
    <property type="match status" value="1"/>
</dbReference>
<reference evidence="6" key="1">
    <citation type="submission" date="2018-09" db="EMBL/GenBank/DDBJ databases">
        <title>Murine metabolic-syndrome-specific gut microbial biobank.</title>
        <authorList>
            <person name="Liu C."/>
        </authorList>
    </citation>
    <scope>NUCLEOTIDE SEQUENCE</scope>
    <source>
        <strain evidence="6">D42-62</strain>
    </source>
</reference>
<dbReference type="Gene3D" id="1.10.10.2220">
    <property type="match status" value="1"/>
</dbReference>
<dbReference type="InterPro" id="IPR006345">
    <property type="entry name" value="RecD2"/>
</dbReference>
<keyword evidence="1 3" id="KW-0547">Nucleotide-binding</keyword>
<dbReference type="SUPFAM" id="SSF52540">
    <property type="entry name" value="P-loop containing nucleoside triphosphate hydrolases"/>
    <property type="match status" value="2"/>
</dbReference>
<keyword evidence="3 6" id="KW-0347">Helicase</keyword>
<evidence type="ECO:0000256" key="2">
    <source>
        <dbReference type="ARBA" id="ARBA00022840"/>
    </source>
</evidence>
<dbReference type="SUPFAM" id="SSF47781">
    <property type="entry name" value="RuvA domain 2-like"/>
    <property type="match status" value="1"/>
</dbReference>
<dbReference type="CDD" id="cd17933">
    <property type="entry name" value="DEXSc_RecD-like"/>
    <property type="match status" value="1"/>
</dbReference>
<comment type="similarity">
    <text evidence="3">Belongs to the RecD family. RecD2 subfamily.</text>
</comment>
<dbReference type="GO" id="GO:0016787">
    <property type="term" value="F:hydrolase activity"/>
    <property type="evidence" value="ECO:0007669"/>
    <property type="project" value="UniProtKB-KW"/>
</dbReference>
<evidence type="ECO:0000256" key="1">
    <source>
        <dbReference type="ARBA" id="ARBA00022741"/>
    </source>
</evidence>
<dbReference type="Pfam" id="PF13538">
    <property type="entry name" value="UvrD_C_2"/>
    <property type="match status" value="1"/>
</dbReference>
<feature type="binding site" evidence="3">
    <location>
        <begin position="368"/>
        <end position="372"/>
    </location>
    <ligand>
        <name>ATP</name>
        <dbReference type="ChEBI" id="CHEBI:30616"/>
    </ligand>
</feature>
<dbReference type="PANTHER" id="PTHR43788:SF6">
    <property type="entry name" value="DNA HELICASE B"/>
    <property type="match status" value="1"/>
</dbReference>
<dbReference type="Gene3D" id="1.10.150.20">
    <property type="entry name" value="5' to 3' exonuclease, C-terminal subdomain"/>
    <property type="match status" value="1"/>
</dbReference>
<feature type="domain" description="Helix-hairpin-helix DNA-binding motif class 1" evidence="4">
    <location>
        <begin position="118"/>
        <end position="137"/>
    </location>
</feature>
<dbReference type="GO" id="GO:0003677">
    <property type="term" value="F:DNA binding"/>
    <property type="evidence" value="ECO:0007669"/>
    <property type="project" value="UniProtKB-UniRule"/>
</dbReference>
<dbReference type="Pfam" id="PF14520">
    <property type="entry name" value="HHH_5"/>
    <property type="match status" value="1"/>
</dbReference>
<evidence type="ECO:0000256" key="3">
    <source>
        <dbReference type="HAMAP-Rule" id="MF_01488"/>
    </source>
</evidence>
<dbReference type="EC" id="5.6.2.3" evidence="3"/>
<dbReference type="InterPro" id="IPR050534">
    <property type="entry name" value="Coronavir_polyprotein_1ab"/>
</dbReference>
<dbReference type="Gene3D" id="2.30.30.940">
    <property type="match status" value="1"/>
</dbReference>
<dbReference type="SMART" id="SM00278">
    <property type="entry name" value="HhH1"/>
    <property type="match status" value="2"/>
</dbReference>
<dbReference type="EMBL" id="QZDT01000003">
    <property type="protein sequence ID" value="NBJ91669.1"/>
    <property type="molecule type" value="Genomic_DNA"/>
</dbReference>
<dbReference type="GO" id="GO:0017116">
    <property type="term" value="F:single-stranded DNA helicase activity"/>
    <property type="evidence" value="ECO:0007669"/>
    <property type="project" value="TreeGrafter"/>
</dbReference>
<evidence type="ECO:0000313" key="7">
    <source>
        <dbReference type="Proteomes" id="UP001154420"/>
    </source>
</evidence>
<keyword evidence="3" id="KW-0413">Isomerase</keyword>
<evidence type="ECO:0000259" key="4">
    <source>
        <dbReference type="SMART" id="SM00278"/>
    </source>
</evidence>
<dbReference type="InterPro" id="IPR055446">
    <property type="entry name" value="RecD2_N_OB"/>
</dbReference>
<dbReference type="Gene3D" id="3.40.50.300">
    <property type="entry name" value="P-loop containing nucleotide triphosphate hydrolases"/>
    <property type="match status" value="2"/>
</dbReference>
<evidence type="ECO:0000313" key="6">
    <source>
        <dbReference type="EMBL" id="NBJ91669.1"/>
    </source>
</evidence>
<proteinExistence type="inferred from homology"/>
<dbReference type="Pfam" id="PF18335">
    <property type="entry name" value="SH3_13"/>
    <property type="match status" value="1"/>
</dbReference>
<comment type="caution">
    <text evidence="6">The sequence shown here is derived from an EMBL/GenBank/DDBJ whole genome shotgun (WGS) entry which is preliminary data.</text>
</comment>
<dbReference type="Pfam" id="PF14490">
    <property type="entry name" value="HHH_RecD2"/>
    <property type="match status" value="1"/>
</dbReference>
<name>A0A9X5BCV4_9FIRM</name>
<keyword evidence="7" id="KW-1185">Reference proteome</keyword>
<dbReference type="HAMAP" id="MF_01488">
    <property type="entry name" value="RecD2"/>
    <property type="match status" value="1"/>
</dbReference>
<comment type="function">
    <text evidence="3">DNA-dependent ATPase and ATP-dependent 5'-3' DNA helicase. Has no activity on blunt DNA or DNA with 3'-overhangs, requires at least 10 bases of 5'-ssDNA for helicase activity.</text>
</comment>
<protein>
    <recommendedName>
        <fullName evidence="3">ATP-dependent RecD2 DNA helicase</fullName>
        <ecNumber evidence="3">5.6.2.3</ecNumber>
    </recommendedName>
    <alternativeName>
        <fullName evidence="3">DNA 5'-3' helicase subunit RecD2</fullName>
    </alternativeName>
</protein>
<keyword evidence="3" id="KW-0238">DNA-binding</keyword>
<keyword evidence="3" id="KW-0378">Hydrolase</keyword>
<dbReference type="Pfam" id="PF13245">
    <property type="entry name" value="AAA_19"/>
    <property type="match status" value="1"/>
</dbReference>